<feature type="signal peptide" evidence="2">
    <location>
        <begin position="1"/>
        <end position="27"/>
    </location>
</feature>
<evidence type="ECO:0000256" key="1">
    <source>
        <dbReference type="SAM" id="MobiDB-lite"/>
    </source>
</evidence>
<accession>A0A8T0SB28</accession>
<comment type="caution">
    <text evidence="3">The sequence shown here is derived from an EMBL/GenBank/DDBJ whole genome shotgun (WGS) entry which is preliminary data.</text>
</comment>
<evidence type="ECO:0000313" key="4">
    <source>
        <dbReference type="Proteomes" id="UP000823388"/>
    </source>
</evidence>
<organism evidence="3 4">
    <name type="scientific">Panicum virgatum</name>
    <name type="common">Blackwell switchgrass</name>
    <dbReference type="NCBI Taxonomy" id="38727"/>
    <lineage>
        <taxon>Eukaryota</taxon>
        <taxon>Viridiplantae</taxon>
        <taxon>Streptophyta</taxon>
        <taxon>Embryophyta</taxon>
        <taxon>Tracheophyta</taxon>
        <taxon>Spermatophyta</taxon>
        <taxon>Magnoliopsida</taxon>
        <taxon>Liliopsida</taxon>
        <taxon>Poales</taxon>
        <taxon>Poaceae</taxon>
        <taxon>PACMAD clade</taxon>
        <taxon>Panicoideae</taxon>
        <taxon>Panicodae</taxon>
        <taxon>Paniceae</taxon>
        <taxon>Panicinae</taxon>
        <taxon>Panicum</taxon>
        <taxon>Panicum sect. Hiantes</taxon>
    </lineage>
</organism>
<feature type="compositionally biased region" description="Pro residues" evidence="1">
    <location>
        <begin position="70"/>
        <end position="102"/>
    </location>
</feature>
<name>A0A8T0SB28_PANVG</name>
<keyword evidence="2" id="KW-0732">Signal</keyword>
<protein>
    <submittedName>
        <fullName evidence="3">Uncharacterized protein</fullName>
    </submittedName>
</protein>
<gene>
    <name evidence="3" type="ORF">PVAP13_5KG073700</name>
</gene>
<evidence type="ECO:0000256" key="2">
    <source>
        <dbReference type="SAM" id="SignalP"/>
    </source>
</evidence>
<dbReference type="EMBL" id="CM029045">
    <property type="protein sequence ID" value="KAG2595427.1"/>
    <property type="molecule type" value="Genomic_DNA"/>
</dbReference>
<dbReference type="Proteomes" id="UP000823388">
    <property type="component" value="Chromosome 5K"/>
</dbReference>
<feature type="region of interest" description="Disordered" evidence="1">
    <location>
        <begin position="61"/>
        <end position="102"/>
    </location>
</feature>
<sequence length="102" mass="10294">MAAPIRASPPLLLTAIVLLATLLLASASFPSALAAYDDVPQEEGAGYARFCQKHHCGGRKLQQVADPLRSTPPPPAPGGGPPIGPAPTVPIPPPPLPPSPGV</sequence>
<feature type="chain" id="PRO_5035796036" evidence="2">
    <location>
        <begin position="28"/>
        <end position="102"/>
    </location>
</feature>
<keyword evidence="4" id="KW-1185">Reference proteome</keyword>
<evidence type="ECO:0000313" key="3">
    <source>
        <dbReference type="EMBL" id="KAG2595427.1"/>
    </source>
</evidence>
<proteinExistence type="predicted"/>
<dbReference type="AlphaFoldDB" id="A0A8T0SB28"/>
<reference evidence="3" key="1">
    <citation type="submission" date="2020-05" db="EMBL/GenBank/DDBJ databases">
        <title>WGS assembly of Panicum virgatum.</title>
        <authorList>
            <person name="Lovell J.T."/>
            <person name="Jenkins J."/>
            <person name="Shu S."/>
            <person name="Juenger T.E."/>
            <person name="Schmutz J."/>
        </authorList>
    </citation>
    <scope>NUCLEOTIDE SEQUENCE</scope>
    <source>
        <strain evidence="3">AP13</strain>
    </source>
</reference>